<dbReference type="AlphaFoldDB" id="A0ABD2PW40"/>
<sequence length="74" mass="8598">MDDNINRMRAQLCKDKPPMVPQKALFLRLPFKGDDILMRFRDSLKKELADCFPQAKLIAVSDTTARISWTLSRM</sequence>
<dbReference type="EMBL" id="JBJKFK010002309">
    <property type="protein sequence ID" value="KAL3311298.1"/>
    <property type="molecule type" value="Genomic_DNA"/>
</dbReference>
<proteinExistence type="predicted"/>
<organism evidence="1 2">
    <name type="scientific">Cichlidogyrus casuarinus</name>
    <dbReference type="NCBI Taxonomy" id="1844966"/>
    <lineage>
        <taxon>Eukaryota</taxon>
        <taxon>Metazoa</taxon>
        <taxon>Spiralia</taxon>
        <taxon>Lophotrochozoa</taxon>
        <taxon>Platyhelminthes</taxon>
        <taxon>Monogenea</taxon>
        <taxon>Monopisthocotylea</taxon>
        <taxon>Dactylogyridea</taxon>
        <taxon>Ancyrocephalidae</taxon>
        <taxon>Cichlidogyrus</taxon>
    </lineage>
</organism>
<dbReference type="Proteomes" id="UP001626550">
    <property type="component" value="Unassembled WGS sequence"/>
</dbReference>
<comment type="caution">
    <text evidence="1">The sequence shown here is derived from an EMBL/GenBank/DDBJ whole genome shotgun (WGS) entry which is preliminary data.</text>
</comment>
<keyword evidence="2" id="KW-1185">Reference proteome</keyword>
<protein>
    <submittedName>
        <fullName evidence="1">Uncharacterized protein</fullName>
    </submittedName>
</protein>
<gene>
    <name evidence="1" type="ORF">Ciccas_010124</name>
</gene>
<evidence type="ECO:0000313" key="2">
    <source>
        <dbReference type="Proteomes" id="UP001626550"/>
    </source>
</evidence>
<accession>A0ABD2PW40</accession>
<reference evidence="1 2" key="1">
    <citation type="submission" date="2024-11" db="EMBL/GenBank/DDBJ databases">
        <title>Adaptive evolution of stress response genes in parasites aligns with host niche diversity.</title>
        <authorList>
            <person name="Hahn C."/>
            <person name="Resl P."/>
        </authorList>
    </citation>
    <scope>NUCLEOTIDE SEQUENCE [LARGE SCALE GENOMIC DNA]</scope>
    <source>
        <strain evidence="1">EGGRZ-B1_66</strain>
        <tissue evidence="1">Body</tissue>
    </source>
</reference>
<name>A0ABD2PW40_9PLAT</name>
<evidence type="ECO:0000313" key="1">
    <source>
        <dbReference type="EMBL" id="KAL3311298.1"/>
    </source>
</evidence>